<organism evidence="2 3">
    <name type="scientific">Rhodohalobacter barkolensis</name>
    <dbReference type="NCBI Taxonomy" id="2053187"/>
    <lineage>
        <taxon>Bacteria</taxon>
        <taxon>Pseudomonadati</taxon>
        <taxon>Balneolota</taxon>
        <taxon>Balneolia</taxon>
        <taxon>Balneolales</taxon>
        <taxon>Balneolaceae</taxon>
        <taxon>Rhodohalobacter</taxon>
    </lineage>
</organism>
<dbReference type="GO" id="GO:0016810">
    <property type="term" value="F:hydrolase activity, acting on carbon-nitrogen (but not peptide) bonds"/>
    <property type="evidence" value="ECO:0007669"/>
    <property type="project" value="InterPro"/>
</dbReference>
<proteinExistence type="predicted"/>
<dbReference type="Pfam" id="PF01979">
    <property type="entry name" value="Amidohydro_1"/>
    <property type="match status" value="1"/>
</dbReference>
<dbReference type="InterPro" id="IPR032466">
    <property type="entry name" value="Metal_Hydrolase"/>
</dbReference>
<feature type="domain" description="Amidohydrolase-related" evidence="1">
    <location>
        <begin position="363"/>
        <end position="424"/>
    </location>
</feature>
<dbReference type="Gene3D" id="2.30.40.10">
    <property type="entry name" value="Urease, subunit C, domain 1"/>
    <property type="match status" value="1"/>
</dbReference>
<dbReference type="InterPro" id="IPR006680">
    <property type="entry name" value="Amidohydro-rel"/>
</dbReference>
<dbReference type="InterPro" id="IPR011059">
    <property type="entry name" value="Metal-dep_hydrolase_composite"/>
</dbReference>
<evidence type="ECO:0000313" key="3">
    <source>
        <dbReference type="Proteomes" id="UP000233398"/>
    </source>
</evidence>
<evidence type="ECO:0000313" key="2">
    <source>
        <dbReference type="EMBL" id="PKD44303.1"/>
    </source>
</evidence>
<dbReference type="SUPFAM" id="SSF51556">
    <property type="entry name" value="Metallo-dependent hydrolases"/>
    <property type="match status" value="1"/>
</dbReference>
<evidence type="ECO:0000259" key="1">
    <source>
        <dbReference type="Pfam" id="PF01979"/>
    </source>
</evidence>
<dbReference type="Proteomes" id="UP000233398">
    <property type="component" value="Unassembled WGS sequence"/>
</dbReference>
<dbReference type="PANTHER" id="PTHR43135:SF3">
    <property type="entry name" value="ALPHA-D-RIBOSE 1-METHYLPHOSPHONATE 5-TRIPHOSPHATE DIPHOSPHATASE"/>
    <property type="match status" value="1"/>
</dbReference>
<comment type="caution">
    <text evidence="2">The sequence shown here is derived from an EMBL/GenBank/DDBJ whole genome shotgun (WGS) entry which is preliminary data.</text>
</comment>
<name>A0A2N0VJD0_9BACT</name>
<dbReference type="EMBL" id="PISP01000001">
    <property type="protein sequence ID" value="PKD44303.1"/>
    <property type="molecule type" value="Genomic_DNA"/>
</dbReference>
<dbReference type="InterPro" id="IPR051781">
    <property type="entry name" value="Metallo-dep_Hydrolase"/>
</dbReference>
<sequence>MEKVKSISLHNQQNRLNISNLSTMKNVILSLTLFAVCLMFAPALEAQIPAPKQSEPIALVGGTIHTLAGDVIENGTIIFEDGKITALGSDINVPAGVRTKDVSGKQIYPGLIDSYNQMGIYEIGAVDMTVDVNEQGLINPNVLPERAFHPESRHIGIARSAGVLTSVTSPGGGIISGQSSAMKMDGWSWDEMILKSSTGLIVNWPNAGNDNYEDNLRRIRDTFADAKAYRTAREAMDSGQAQRHDLDSRWEAMIPVLKGDVPVVVNANEVRQIQDAITWSEEEGVRLIILGGSDAHLVTDHLKTKQIPVIVTSVLTSSNRDWESYDARYSLPSKLHEAGVQFAIAGGSSAPYAHRLPYEAGAAAAFGLDADTALRSVTSFPATILGLDDRIGTLEVGKDATLLITTGNPIEYSTQIEQVYVEGRESDMMDMHRQLYEKYHEKVEQRSAER</sequence>
<dbReference type="AlphaFoldDB" id="A0A2N0VJD0"/>
<dbReference type="OrthoDB" id="783596at2"/>
<dbReference type="SUPFAM" id="SSF51338">
    <property type="entry name" value="Composite domain of metallo-dependent hydrolases"/>
    <property type="match status" value="1"/>
</dbReference>
<accession>A0A2N0VJD0</accession>
<dbReference type="Gene3D" id="3.20.20.140">
    <property type="entry name" value="Metal-dependent hydrolases"/>
    <property type="match status" value="1"/>
</dbReference>
<protein>
    <recommendedName>
        <fullName evidence="1">Amidohydrolase-related domain-containing protein</fullName>
    </recommendedName>
</protein>
<keyword evidence="3" id="KW-1185">Reference proteome</keyword>
<reference evidence="2 3" key="1">
    <citation type="submission" date="2017-11" db="EMBL/GenBank/DDBJ databases">
        <title>Rhodohalobacter 15182 sp. nov., isolated from a salt lake.</title>
        <authorList>
            <person name="Han S."/>
        </authorList>
    </citation>
    <scope>NUCLEOTIDE SEQUENCE [LARGE SCALE GENOMIC DNA]</scope>
    <source>
        <strain evidence="2 3">15182</strain>
    </source>
</reference>
<dbReference type="PANTHER" id="PTHR43135">
    <property type="entry name" value="ALPHA-D-RIBOSE 1-METHYLPHOSPHONATE 5-TRIPHOSPHATE DIPHOSPHATASE"/>
    <property type="match status" value="1"/>
</dbReference>
<gene>
    <name evidence="2" type="ORF">CWD77_02215</name>
</gene>